<dbReference type="eggNOG" id="ENOG5033BJY">
    <property type="taxonomic scope" value="Bacteria"/>
</dbReference>
<protein>
    <submittedName>
        <fullName evidence="1">Uncharacterized protein</fullName>
    </submittedName>
</protein>
<evidence type="ECO:0000313" key="2">
    <source>
        <dbReference type="Proteomes" id="UP000010482"/>
    </source>
</evidence>
<keyword evidence="2" id="KW-1185">Reference proteome</keyword>
<name>K9YTD3_DACS8</name>
<dbReference type="KEGG" id="dsl:Dacsa_1027"/>
<organism evidence="1 2">
    <name type="scientific">Dactylococcopsis salina (strain PCC 8305)</name>
    <name type="common">Myxobactron salinum</name>
    <dbReference type="NCBI Taxonomy" id="13035"/>
    <lineage>
        <taxon>Bacteria</taxon>
        <taxon>Bacillati</taxon>
        <taxon>Cyanobacteriota</taxon>
        <taxon>Cyanophyceae</taxon>
        <taxon>Nodosilineales</taxon>
        <taxon>Cymatolegaceae</taxon>
        <taxon>Dactylococcopsis</taxon>
    </lineage>
</organism>
<dbReference type="Proteomes" id="UP000010482">
    <property type="component" value="Chromosome"/>
</dbReference>
<dbReference type="AlphaFoldDB" id="K9YTD3"/>
<reference evidence="1" key="1">
    <citation type="submission" date="2012-04" db="EMBL/GenBank/DDBJ databases">
        <title>Finished genome of Dactylococcopsis salina PCC 8305.</title>
        <authorList>
            <consortium name="US DOE Joint Genome Institute"/>
            <person name="Gugger M."/>
            <person name="Coursin T."/>
            <person name="Rippka R."/>
            <person name="Tandeau De Marsac N."/>
            <person name="Huntemann M."/>
            <person name="Wei C.-L."/>
            <person name="Han J."/>
            <person name="Detter J.C."/>
            <person name="Han C."/>
            <person name="Tapia R."/>
            <person name="Daligault H."/>
            <person name="Chen A."/>
            <person name="Krypides N."/>
            <person name="Mavromatis K."/>
            <person name="Markowitz V."/>
            <person name="Szeto E."/>
            <person name="Ivanova N."/>
            <person name="Ovchinnikova G."/>
            <person name="Pagani I."/>
            <person name="Pati A."/>
            <person name="Goodwin L."/>
            <person name="Peters L."/>
            <person name="Pitluck S."/>
            <person name="Woyke T."/>
            <person name="Kerfeld C."/>
        </authorList>
    </citation>
    <scope>NUCLEOTIDE SEQUENCE [LARGE SCALE GENOMIC DNA]</scope>
    <source>
        <strain evidence="1">PCC 8305</strain>
    </source>
</reference>
<dbReference type="STRING" id="13035.Dacsa_1027"/>
<evidence type="ECO:0000313" key="1">
    <source>
        <dbReference type="EMBL" id="AFZ49742.1"/>
    </source>
</evidence>
<accession>K9YTD3</accession>
<proteinExistence type="predicted"/>
<dbReference type="OrthoDB" id="574402at2"/>
<dbReference type="HOGENOM" id="CLU_2916169_0_0_3"/>
<gene>
    <name evidence="1" type="ORF">Dacsa_1027</name>
</gene>
<dbReference type="RefSeq" id="WP_015228752.1">
    <property type="nucleotide sequence ID" value="NC_019780.1"/>
</dbReference>
<dbReference type="EMBL" id="CP003944">
    <property type="protein sequence ID" value="AFZ49742.1"/>
    <property type="molecule type" value="Genomic_DNA"/>
</dbReference>
<sequence>MNKKLTMNAHKVSLTLTTDGEATLKGLPFQAGETVEVIVLEKSARSRLFLFDFRSRLFKRS</sequence>